<reference evidence="2 3" key="1">
    <citation type="journal article" date="2017" name="Curr. Biol.">
        <title>Genome architecture and evolution of a unichromosomal asexual nematode.</title>
        <authorList>
            <person name="Fradin H."/>
            <person name="Zegar C."/>
            <person name="Gutwein M."/>
            <person name="Lucas J."/>
            <person name="Kovtun M."/>
            <person name="Corcoran D."/>
            <person name="Baugh L.R."/>
            <person name="Kiontke K."/>
            <person name="Gunsalus K."/>
            <person name="Fitch D.H."/>
            <person name="Piano F."/>
        </authorList>
    </citation>
    <scope>NUCLEOTIDE SEQUENCE [LARGE SCALE GENOMIC DNA]</scope>
    <source>
        <strain evidence="2">PF1309</strain>
    </source>
</reference>
<gene>
    <name evidence="2" type="ORF">WR25_21043</name>
</gene>
<dbReference type="AlphaFoldDB" id="A0A2A2K581"/>
<organism evidence="2 3">
    <name type="scientific">Diploscapter pachys</name>
    <dbReference type="NCBI Taxonomy" id="2018661"/>
    <lineage>
        <taxon>Eukaryota</taxon>
        <taxon>Metazoa</taxon>
        <taxon>Ecdysozoa</taxon>
        <taxon>Nematoda</taxon>
        <taxon>Chromadorea</taxon>
        <taxon>Rhabditida</taxon>
        <taxon>Rhabditina</taxon>
        <taxon>Rhabditomorpha</taxon>
        <taxon>Rhabditoidea</taxon>
        <taxon>Rhabditidae</taxon>
        <taxon>Diploscapter</taxon>
    </lineage>
</organism>
<proteinExistence type="predicted"/>
<dbReference type="Proteomes" id="UP000218231">
    <property type="component" value="Unassembled WGS sequence"/>
</dbReference>
<protein>
    <submittedName>
        <fullName evidence="2">Uncharacterized protein</fullName>
    </submittedName>
</protein>
<dbReference type="EMBL" id="LIAE01009630">
    <property type="protein sequence ID" value="PAV69023.1"/>
    <property type="molecule type" value="Genomic_DNA"/>
</dbReference>
<evidence type="ECO:0000256" key="1">
    <source>
        <dbReference type="SAM" id="MobiDB-lite"/>
    </source>
</evidence>
<feature type="compositionally biased region" description="Polar residues" evidence="1">
    <location>
        <begin position="151"/>
        <end position="164"/>
    </location>
</feature>
<evidence type="ECO:0000313" key="3">
    <source>
        <dbReference type="Proteomes" id="UP000218231"/>
    </source>
</evidence>
<name>A0A2A2K581_9BILA</name>
<feature type="compositionally biased region" description="Basic and acidic residues" evidence="1">
    <location>
        <begin position="87"/>
        <end position="102"/>
    </location>
</feature>
<keyword evidence="3" id="KW-1185">Reference proteome</keyword>
<feature type="compositionally biased region" description="Polar residues" evidence="1">
    <location>
        <begin position="103"/>
        <end position="127"/>
    </location>
</feature>
<comment type="caution">
    <text evidence="2">The sequence shown here is derived from an EMBL/GenBank/DDBJ whole genome shotgun (WGS) entry which is preliminary data.</text>
</comment>
<feature type="region of interest" description="Disordered" evidence="1">
    <location>
        <begin position="67"/>
        <end position="164"/>
    </location>
</feature>
<evidence type="ECO:0000313" key="2">
    <source>
        <dbReference type="EMBL" id="PAV69023.1"/>
    </source>
</evidence>
<sequence>MGKLTIHNLTSEQSKFLIGHLLEMGNRFTYSPDDVQNTPPASAATADAINGRQPTLTPIAIRIQPVEQAAVPNPMKDWQQMAGEAAQSKDRSRDGTSEKKTTEVQQQQALTTSKQLADSDLATSSGKQAVKTPGFDSSDDSSDEVHKTDGESSQQVSFNVTDCF</sequence>
<accession>A0A2A2K581</accession>